<organism evidence="2 3">
    <name type="scientific">Cladophialophora bantiana (strain ATCC 10958 / CBS 173.52 / CDC B-1940 / NIH 8579)</name>
    <name type="common">Xylohypha bantiana</name>
    <dbReference type="NCBI Taxonomy" id="1442370"/>
    <lineage>
        <taxon>Eukaryota</taxon>
        <taxon>Fungi</taxon>
        <taxon>Dikarya</taxon>
        <taxon>Ascomycota</taxon>
        <taxon>Pezizomycotina</taxon>
        <taxon>Eurotiomycetes</taxon>
        <taxon>Chaetothyriomycetidae</taxon>
        <taxon>Chaetothyriales</taxon>
        <taxon>Herpotrichiellaceae</taxon>
        <taxon>Cladophialophora</taxon>
    </lineage>
</organism>
<dbReference type="Proteomes" id="UP000053789">
    <property type="component" value="Unassembled WGS sequence"/>
</dbReference>
<dbReference type="HOGENOM" id="CLU_171235_0_0_1"/>
<sequence length="113" mass="12125">MSRSSCSSTESSEFASSSTFRLHSNDDDDPEVKEDQDHQCNLPVRTVAAAGEPSRGRGRRVSRDSDKTAQCARITTENERARTEAEAAGCHVKDYATGYGTTTTMTSSGGGKD</sequence>
<evidence type="ECO:0000313" key="3">
    <source>
        <dbReference type="Proteomes" id="UP000053789"/>
    </source>
</evidence>
<feature type="compositionally biased region" description="Low complexity" evidence="1">
    <location>
        <begin position="1"/>
        <end position="21"/>
    </location>
</feature>
<protein>
    <submittedName>
        <fullName evidence="2">Uncharacterized protein</fullName>
    </submittedName>
</protein>
<dbReference type="RefSeq" id="XP_016622178.1">
    <property type="nucleotide sequence ID" value="XM_016761840.1"/>
</dbReference>
<accession>A0A0D2IFH7</accession>
<dbReference type="AlphaFoldDB" id="A0A0D2IFH7"/>
<name>A0A0D2IFH7_CLAB1</name>
<evidence type="ECO:0000313" key="2">
    <source>
        <dbReference type="EMBL" id="KIW95509.1"/>
    </source>
</evidence>
<dbReference type="EMBL" id="KN846984">
    <property type="protein sequence ID" value="KIW95509.1"/>
    <property type="molecule type" value="Genomic_DNA"/>
</dbReference>
<evidence type="ECO:0000256" key="1">
    <source>
        <dbReference type="SAM" id="MobiDB-lite"/>
    </source>
</evidence>
<feature type="compositionally biased region" description="Basic and acidic residues" evidence="1">
    <location>
        <begin position="76"/>
        <end position="85"/>
    </location>
</feature>
<proteinExistence type="predicted"/>
<gene>
    <name evidence="2" type="ORF">Z519_04094</name>
</gene>
<keyword evidence="3" id="KW-1185">Reference proteome</keyword>
<dbReference type="GeneID" id="27697022"/>
<reference evidence="2" key="1">
    <citation type="submission" date="2015-01" db="EMBL/GenBank/DDBJ databases">
        <title>The Genome Sequence of Cladophialophora bantiana CBS 173.52.</title>
        <authorList>
            <consortium name="The Broad Institute Genomics Platform"/>
            <person name="Cuomo C."/>
            <person name="de Hoog S."/>
            <person name="Gorbushina A."/>
            <person name="Stielow B."/>
            <person name="Teixiera M."/>
            <person name="Abouelleil A."/>
            <person name="Chapman S.B."/>
            <person name="Priest M."/>
            <person name="Young S.K."/>
            <person name="Wortman J."/>
            <person name="Nusbaum C."/>
            <person name="Birren B."/>
        </authorList>
    </citation>
    <scope>NUCLEOTIDE SEQUENCE [LARGE SCALE GENOMIC DNA]</scope>
    <source>
        <strain evidence="2">CBS 173.52</strain>
    </source>
</reference>
<feature type="region of interest" description="Disordered" evidence="1">
    <location>
        <begin position="1"/>
        <end position="86"/>
    </location>
</feature>